<comment type="caution">
    <text evidence="5">The sequence shown here is derived from an EMBL/GenBank/DDBJ whole genome shotgun (WGS) entry which is preliminary data.</text>
</comment>
<dbReference type="EMBL" id="MJAT01000022">
    <property type="protein sequence ID" value="OEH85398.1"/>
    <property type="molecule type" value="Genomic_DNA"/>
</dbReference>
<evidence type="ECO:0000259" key="4">
    <source>
        <dbReference type="PROSITE" id="PS50887"/>
    </source>
</evidence>
<feature type="domain" description="Response regulatory" evidence="3">
    <location>
        <begin position="5"/>
        <end position="121"/>
    </location>
</feature>
<dbReference type="Pfam" id="PF00990">
    <property type="entry name" value="GGDEF"/>
    <property type="match status" value="1"/>
</dbReference>
<dbReference type="GO" id="GO:0043709">
    <property type="term" value="P:cell adhesion involved in single-species biofilm formation"/>
    <property type="evidence" value="ECO:0007669"/>
    <property type="project" value="TreeGrafter"/>
</dbReference>
<reference evidence="5 6" key="1">
    <citation type="submission" date="2016-09" db="EMBL/GenBank/DDBJ databases">
        <title>Desulfuribacillus arsenicus sp. nov., an obligately anaerobic, dissimilatory arsenic- and antimonate-reducing bacterium isolated from anoxic sediments.</title>
        <authorList>
            <person name="Abin C.A."/>
            <person name="Hollibaugh J.T."/>
        </authorList>
    </citation>
    <scope>NUCLEOTIDE SEQUENCE [LARGE SCALE GENOMIC DNA]</scope>
    <source>
        <strain evidence="5 6">MLFW-2</strain>
    </source>
</reference>
<evidence type="ECO:0000256" key="2">
    <source>
        <dbReference type="SAM" id="Coils"/>
    </source>
</evidence>
<keyword evidence="1" id="KW-0597">Phosphoprotein</keyword>
<dbReference type="PANTHER" id="PTHR45138">
    <property type="entry name" value="REGULATORY COMPONENTS OF SENSORY TRANSDUCTION SYSTEM"/>
    <property type="match status" value="1"/>
</dbReference>
<dbReference type="PROSITE" id="PS50887">
    <property type="entry name" value="GGDEF"/>
    <property type="match status" value="1"/>
</dbReference>
<dbReference type="InterPro" id="IPR043128">
    <property type="entry name" value="Rev_trsase/Diguanyl_cyclase"/>
</dbReference>
<dbReference type="InterPro" id="IPR001789">
    <property type="entry name" value="Sig_transdc_resp-reg_receiver"/>
</dbReference>
<dbReference type="GO" id="GO:0052621">
    <property type="term" value="F:diguanylate cyclase activity"/>
    <property type="evidence" value="ECO:0007669"/>
    <property type="project" value="TreeGrafter"/>
</dbReference>
<keyword evidence="6" id="KW-1185">Reference proteome</keyword>
<dbReference type="STRING" id="1390249.BHU72_04730"/>
<dbReference type="GO" id="GO:1902201">
    <property type="term" value="P:negative regulation of bacterial-type flagellum-dependent cell motility"/>
    <property type="evidence" value="ECO:0007669"/>
    <property type="project" value="TreeGrafter"/>
</dbReference>
<dbReference type="PANTHER" id="PTHR45138:SF9">
    <property type="entry name" value="DIGUANYLATE CYCLASE DGCM-RELATED"/>
    <property type="match status" value="1"/>
</dbReference>
<accession>A0A1E5L5U0</accession>
<dbReference type="InterPro" id="IPR011006">
    <property type="entry name" value="CheY-like_superfamily"/>
</dbReference>
<dbReference type="RefSeq" id="WP_069702225.1">
    <property type="nucleotide sequence ID" value="NZ_MJAT01000022.1"/>
</dbReference>
<feature type="domain" description="GGDEF" evidence="4">
    <location>
        <begin position="185"/>
        <end position="322"/>
    </location>
</feature>
<name>A0A1E5L5U0_9FIRM</name>
<evidence type="ECO:0008006" key="7">
    <source>
        <dbReference type="Google" id="ProtNLM"/>
    </source>
</evidence>
<dbReference type="CDD" id="cd01949">
    <property type="entry name" value="GGDEF"/>
    <property type="match status" value="1"/>
</dbReference>
<dbReference type="GO" id="GO:0000160">
    <property type="term" value="P:phosphorelay signal transduction system"/>
    <property type="evidence" value="ECO:0007669"/>
    <property type="project" value="InterPro"/>
</dbReference>
<dbReference type="Gene3D" id="3.40.50.2300">
    <property type="match status" value="1"/>
</dbReference>
<dbReference type="FunFam" id="3.30.70.270:FF:000001">
    <property type="entry name" value="Diguanylate cyclase domain protein"/>
    <property type="match status" value="1"/>
</dbReference>
<dbReference type="AlphaFoldDB" id="A0A1E5L5U0"/>
<gene>
    <name evidence="5" type="ORF">BHU72_04730</name>
</gene>
<dbReference type="PROSITE" id="PS50110">
    <property type="entry name" value="RESPONSE_REGULATORY"/>
    <property type="match status" value="1"/>
</dbReference>
<feature type="coiled-coil region" evidence="2">
    <location>
        <begin position="123"/>
        <end position="157"/>
    </location>
</feature>
<feature type="modified residue" description="4-aspartylphosphate" evidence="1">
    <location>
        <position position="54"/>
    </location>
</feature>
<dbReference type="OrthoDB" id="9759607at2"/>
<proteinExistence type="predicted"/>
<evidence type="ECO:0000313" key="6">
    <source>
        <dbReference type="Proteomes" id="UP000095255"/>
    </source>
</evidence>
<dbReference type="InterPro" id="IPR029787">
    <property type="entry name" value="Nucleotide_cyclase"/>
</dbReference>
<protein>
    <recommendedName>
        <fullName evidence="7">Diguanylate cyclase response regulator</fullName>
    </recommendedName>
</protein>
<dbReference type="GO" id="GO:0005886">
    <property type="term" value="C:plasma membrane"/>
    <property type="evidence" value="ECO:0007669"/>
    <property type="project" value="TreeGrafter"/>
</dbReference>
<dbReference type="SMART" id="SM00448">
    <property type="entry name" value="REC"/>
    <property type="match status" value="1"/>
</dbReference>
<sequence>MRKTKILIIDDCLDTQRLLKKYISDYLDAEVVAAVSADQGISVLTDDVDLILLDILMPEKDGICACREIKSKEAFRDIPIVIVTQYDNQEIFRDAFIAGASDFIKKPFNKIELCARVGSLLQLSAEMKKRKVREKELQELNAQLQDRNETLKKLSMIDGLTGIANRRYLEEYLEREWRYAVRNKGQLSLVMFDIDYFKLYNDYYGHQCGDDTLKAIAQTVEKILKRPTDMVARYGGEEFVVILPATAIHGAMEIAKQIRGCVEGLQICHEKSAISDYVTISLGVTTIHNYTSDSTTTLIEHADNALYKAKNSGRNKVVQYEEVIENCSFINNTCRLS</sequence>
<dbReference type="Pfam" id="PF00072">
    <property type="entry name" value="Response_reg"/>
    <property type="match status" value="1"/>
</dbReference>
<dbReference type="SUPFAM" id="SSF52172">
    <property type="entry name" value="CheY-like"/>
    <property type="match status" value="1"/>
</dbReference>
<organism evidence="5 6">
    <name type="scientific">Desulfuribacillus stibiiarsenatis</name>
    <dbReference type="NCBI Taxonomy" id="1390249"/>
    <lineage>
        <taxon>Bacteria</taxon>
        <taxon>Bacillati</taxon>
        <taxon>Bacillota</taxon>
        <taxon>Desulfuribacillia</taxon>
        <taxon>Desulfuribacillales</taxon>
        <taxon>Desulfuribacillaceae</taxon>
        <taxon>Desulfuribacillus</taxon>
    </lineage>
</organism>
<dbReference type="NCBIfam" id="TIGR00254">
    <property type="entry name" value="GGDEF"/>
    <property type="match status" value="1"/>
</dbReference>
<dbReference type="Gene3D" id="3.30.70.270">
    <property type="match status" value="1"/>
</dbReference>
<evidence type="ECO:0000256" key="1">
    <source>
        <dbReference type="PROSITE-ProRule" id="PRU00169"/>
    </source>
</evidence>
<dbReference type="InterPro" id="IPR050469">
    <property type="entry name" value="Diguanylate_Cyclase"/>
</dbReference>
<dbReference type="InterPro" id="IPR000160">
    <property type="entry name" value="GGDEF_dom"/>
</dbReference>
<keyword evidence="2" id="KW-0175">Coiled coil</keyword>
<evidence type="ECO:0000259" key="3">
    <source>
        <dbReference type="PROSITE" id="PS50110"/>
    </source>
</evidence>
<dbReference type="SUPFAM" id="SSF55073">
    <property type="entry name" value="Nucleotide cyclase"/>
    <property type="match status" value="1"/>
</dbReference>
<dbReference type="Proteomes" id="UP000095255">
    <property type="component" value="Unassembled WGS sequence"/>
</dbReference>
<dbReference type="SMART" id="SM00267">
    <property type="entry name" value="GGDEF"/>
    <property type="match status" value="1"/>
</dbReference>
<evidence type="ECO:0000313" key="5">
    <source>
        <dbReference type="EMBL" id="OEH85398.1"/>
    </source>
</evidence>